<proteinExistence type="predicted"/>
<accession>A0A8S3WSJ2</accession>
<evidence type="ECO:0000313" key="2">
    <source>
        <dbReference type="EMBL" id="CAG4978586.1"/>
    </source>
</evidence>
<gene>
    <name evidence="2" type="ORF">PAPOLLO_LOCUS9693</name>
</gene>
<dbReference type="Proteomes" id="UP000691718">
    <property type="component" value="Unassembled WGS sequence"/>
</dbReference>
<sequence length="119" mass="13535">MDRNSLAFDSGAIMDQLADWDLGEDLDDDNDWHPPGELPSSSSDDEDEQEARDSTVASPSSPNKWTRRRFVGKPIPALILESTEEVLTPSEYFDRTLKYVPDWWLAVQPENPPEKNSKK</sequence>
<keyword evidence="3" id="KW-1185">Reference proteome</keyword>
<dbReference type="EMBL" id="CAJQZP010000693">
    <property type="protein sequence ID" value="CAG4978586.1"/>
    <property type="molecule type" value="Genomic_DNA"/>
</dbReference>
<dbReference type="AlphaFoldDB" id="A0A8S3WSJ2"/>
<organism evidence="2 3">
    <name type="scientific">Parnassius apollo</name>
    <name type="common">Apollo butterfly</name>
    <name type="synonym">Papilio apollo</name>
    <dbReference type="NCBI Taxonomy" id="110799"/>
    <lineage>
        <taxon>Eukaryota</taxon>
        <taxon>Metazoa</taxon>
        <taxon>Ecdysozoa</taxon>
        <taxon>Arthropoda</taxon>
        <taxon>Hexapoda</taxon>
        <taxon>Insecta</taxon>
        <taxon>Pterygota</taxon>
        <taxon>Neoptera</taxon>
        <taxon>Endopterygota</taxon>
        <taxon>Lepidoptera</taxon>
        <taxon>Glossata</taxon>
        <taxon>Ditrysia</taxon>
        <taxon>Papilionoidea</taxon>
        <taxon>Papilionidae</taxon>
        <taxon>Parnassiinae</taxon>
        <taxon>Parnassini</taxon>
        <taxon>Parnassius</taxon>
        <taxon>Parnassius</taxon>
    </lineage>
</organism>
<feature type="compositionally biased region" description="Acidic residues" evidence="1">
    <location>
        <begin position="21"/>
        <end position="30"/>
    </location>
</feature>
<protein>
    <submittedName>
        <fullName evidence="2">(apollo) hypothetical protein</fullName>
    </submittedName>
</protein>
<feature type="region of interest" description="Disordered" evidence="1">
    <location>
        <begin position="19"/>
        <end position="67"/>
    </location>
</feature>
<evidence type="ECO:0000256" key="1">
    <source>
        <dbReference type="SAM" id="MobiDB-lite"/>
    </source>
</evidence>
<evidence type="ECO:0000313" key="3">
    <source>
        <dbReference type="Proteomes" id="UP000691718"/>
    </source>
</evidence>
<feature type="compositionally biased region" description="Polar residues" evidence="1">
    <location>
        <begin position="55"/>
        <end position="64"/>
    </location>
</feature>
<comment type="caution">
    <text evidence="2">The sequence shown here is derived from an EMBL/GenBank/DDBJ whole genome shotgun (WGS) entry which is preliminary data.</text>
</comment>
<name>A0A8S3WSJ2_PARAO</name>
<reference evidence="2" key="1">
    <citation type="submission" date="2021-04" db="EMBL/GenBank/DDBJ databases">
        <authorList>
            <person name="Tunstrom K."/>
        </authorList>
    </citation>
    <scope>NUCLEOTIDE SEQUENCE</scope>
</reference>